<evidence type="ECO:0008006" key="11">
    <source>
        <dbReference type="Google" id="ProtNLM"/>
    </source>
</evidence>
<keyword evidence="10" id="KW-1185">Reference proteome</keyword>
<feature type="transmembrane region" description="Helical" evidence="6">
    <location>
        <begin position="194"/>
        <end position="218"/>
    </location>
</feature>
<dbReference type="InParanoid" id="A0A0D2WMD5"/>
<evidence type="ECO:0000256" key="5">
    <source>
        <dbReference type="PROSITE-ProRule" id="PRU00781"/>
    </source>
</evidence>
<dbReference type="Gene3D" id="1.20.1070.10">
    <property type="entry name" value="Rhodopsin 7-helix transmembrane proteins"/>
    <property type="match status" value="1"/>
</dbReference>
<dbReference type="GO" id="GO:0004888">
    <property type="term" value="F:transmembrane signaling receptor activity"/>
    <property type="evidence" value="ECO:0007669"/>
    <property type="project" value="InterPro"/>
</dbReference>
<dbReference type="SUPFAM" id="SSF56104">
    <property type="entry name" value="SAICAR synthase-like"/>
    <property type="match status" value="1"/>
</dbReference>
<dbReference type="InterPro" id="IPR023610">
    <property type="entry name" value="PInositol-4/5-P-5/4-kinase"/>
</dbReference>
<dbReference type="Pfam" id="PF01504">
    <property type="entry name" value="PIP5K"/>
    <property type="match status" value="1"/>
</dbReference>
<dbReference type="SUPFAM" id="SSF81321">
    <property type="entry name" value="Family A G protein-coupled receptor-like"/>
    <property type="match status" value="1"/>
</dbReference>
<sequence>MNPLPLSTPLLLQAVGMLNHSNSSSLTTLSNEDTGDNNNHALLYFIGGLLSALFCGLQVVSYALFPRLRQHPSQIASIRAMCDFIFNLGFIFVYIFGEPGGDSNACLTLALVNQFMAFASNGWYLVLSIDLFKAIRNPFFVPTDYMKVYHLFVWSTSLVTAIVLGVADRWGYSLFDFCWIKVTGPSDLNTFSWVLFYIPIMIFYLASLVVLIVATFALRNGLPESHEARSRVLTQGRRYVTQFFLYWTFAGAVWGAQYGYVSETSHKEYPLIVVFSLTIAVRGLADLVILLWSSRLTPRDYVTAIADLCRRGGKRKSARTASTHHERVTLTQSLLSSEATSAASDLGTAAAAAPSAPATAAAVASAAASDNINLALRKDIMLCTTWAIVDTVKYQHKLAHPRVTVSNTVEETGTAADPEQDPADISPGGAVVDLYASTSDENFSTTHLASDSHILDFEQVVTSEMVKRRGHGKFYFKDYMPAVFEQLRSLFGVSATKYLSSFVARDDLKEERERQMLEKFTEGRSGSFFYFCQDARYIVKTVTSSDLAVLCKILPAYYEHMLHNPDSLLARFCGLHAICLSREQEWIHFVVMENSIFTPLKLHERYDLKGSWIARRSLKEGKTLANVGTMKDTDLINNQRKVKLGAVRSRRMIQQLDTDATFLHSLGIMDYSFLLAVHSQDPNDAKTRAAVARAREFEAAQVVPTASDVATHRPESMLVGEDALNSSFISHVSTASAGSAAGADSHRHASHNIRRYTPFYRVDAGGMQGVDGAQPCLYFGGVIDMLQQYDLSKKLEHFAKTKITCKDAHGISAVEPHEYRDRFVRAMEQMFE</sequence>
<feature type="transmembrane region" description="Helical" evidence="6">
    <location>
        <begin position="239"/>
        <end position="257"/>
    </location>
</feature>
<accession>A0A0D2WMD5</accession>
<reference evidence="10" key="1">
    <citation type="submission" date="2011-02" db="EMBL/GenBank/DDBJ databases">
        <title>The Genome Sequence of Capsaspora owczarzaki ATCC 30864.</title>
        <authorList>
            <person name="Russ C."/>
            <person name="Cuomo C."/>
            <person name="Burger G."/>
            <person name="Gray M.W."/>
            <person name="Holland P.W.H."/>
            <person name="King N."/>
            <person name="Lang F.B.F."/>
            <person name="Roger A.J."/>
            <person name="Ruiz-Trillo I."/>
            <person name="Young S.K."/>
            <person name="Zeng Q."/>
            <person name="Gargeya S."/>
            <person name="Alvarado L."/>
            <person name="Berlin A."/>
            <person name="Chapman S.B."/>
            <person name="Chen Z."/>
            <person name="Freedman E."/>
            <person name="Gellesch M."/>
            <person name="Goldberg J."/>
            <person name="Griggs A."/>
            <person name="Gujja S."/>
            <person name="Heilman E."/>
            <person name="Heiman D."/>
            <person name="Howarth C."/>
            <person name="Mehta T."/>
            <person name="Neiman D."/>
            <person name="Pearson M."/>
            <person name="Roberts A."/>
            <person name="Saif S."/>
            <person name="Shea T."/>
            <person name="Shenoy N."/>
            <person name="Sisk P."/>
            <person name="Stolte C."/>
            <person name="Sykes S."/>
            <person name="White J."/>
            <person name="Yandava C."/>
            <person name="Haas B."/>
            <person name="Nusbaum C."/>
            <person name="Birren B."/>
        </authorList>
    </citation>
    <scope>NUCLEOTIDE SEQUENCE</scope>
    <source>
        <strain evidence="10">ATCC 30864</strain>
    </source>
</reference>
<dbReference type="SMART" id="SM00330">
    <property type="entry name" value="PIPKc"/>
    <property type="match status" value="1"/>
</dbReference>
<evidence type="ECO:0000256" key="3">
    <source>
        <dbReference type="ARBA" id="ARBA00022989"/>
    </source>
</evidence>
<feature type="transmembrane region" description="Helical" evidence="6">
    <location>
        <begin position="77"/>
        <end position="97"/>
    </location>
</feature>
<protein>
    <recommendedName>
        <fullName evidence="11">Phosphatidylinositol-4-phosphate 5-kinase</fullName>
    </recommendedName>
</protein>
<evidence type="ECO:0000256" key="4">
    <source>
        <dbReference type="ARBA" id="ARBA00023136"/>
    </source>
</evidence>
<dbReference type="PROSITE" id="PS51455">
    <property type="entry name" value="PIPK"/>
    <property type="match status" value="1"/>
</dbReference>
<dbReference type="InterPro" id="IPR027484">
    <property type="entry name" value="PInositol-4-P-5-kinase_N"/>
</dbReference>
<dbReference type="Pfam" id="PF05462">
    <property type="entry name" value="Dicty_CAR"/>
    <property type="match status" value="1"/>
</dbReference>
<dbReference type="STRING" id="595528.A0A0D2WMD5"/>
<evidence type="ECO:0000256" key="6">
    <source>
        <dbReference type="SAM" id="Phobius"/>
    </source>
</evidence>
<dbReference type="PhylomeDB" id="A0A0D2WMD5"/>
<dbReference type="PANTHER" id="PTHR23086:SF8">
    <property type="entry name" value="PHOSPHATIDYLINOSITOL 5-PHOSPHATE 4-KINASE, ISOFORM A"/>
    <property type="match status" value="1"/>
</dbReference>
<organism evidence="9 10">
    <name type="scientific">Capsaspora owczarzaki (strain ATCC 30864)</name>
    <dbReference type="NCBI Taxonomy" id="595528"/>
    <lineage>
        <taxon>Eukaryota</taxon>
        <taxon>Filasterea</taxon>
        <taxon>Capsaspora</taxon>
    </lineage>
</organism>
<dbReference type="GO" id="GO:0046854">
    <property type="term" value="P:phosphatidylinositol phosphate biosynthetic process"/>
    <property type="evidence" value="ECO:0007669"/>
    <property type="project" value="TreeGrafter"/>
</dbReference>
<feature type="transmembrane region" description="Helical" evidence="6">
    <location>
        <begin position="109"/>
        <end position="127"/>
    </location>
</feature>
<dbReference type="OrthoDB" id="20783at2759"/>
<dbReference type="InterPro" id="IPR002498">
    <property type="entry name" value="PInositol-4-P-4/5-kinase_core"/>
</dbReference>
<dbReference type="CDD" id="cd00139">
    <property type="entry name" value="PIPKc"/>
    <property type="match status" value="1"/>
</dbReference>
<feature type="transmembrane region" description="Helical" evidence="6">
    <location>
        <begin position="148"/>
        <end position="167"/>
    </location>
</feature>
<feature type="transmembrane region" description="Helical" evidence="6">
    <location>
        <begin position="269"/>
        <end position="292"/>
    </location>
</feature>
<evidence type="ECO:0000259" key="8">
    <source>
        <dbReference type="PROSITE" id="PS51455"/>
    </source>
</evidence>
<feature type="domain" description="G-protein coupled receptors family 2 profile 2" evidence="7">
    <location>
        <begin position="40"/>
        <end position="294"/>
    </location>
</feature>
<dbReference type="GO" id="GO:0016308">
    <property type="term" value="F:1-phosphatidylinositol-4-phosphate 5-kinase activity"/>
    <property type="evidence" value="ECO:0007669"/>
    <property type="project" value="TreeGrafter"/>
</dbReference>
<feature type="transmembrane region" description="Helical" evidence="6">
    <location>
        <begin position="41"/>
        <end position="65"/>
    </location>
</feature>
<dbReference type="PROSITE" id="PS50261">
    <property type="entry name" value="G_PROTEIN_RECEP_F2_4"/>
    <property type="match status" value="1"/>
</dbReference>
<evidence type="ECO:0000313" key="10">
    <source>
        <dbReference type="Proteomes" id="UP000008743"/>
    </source>
</evidence>
<keyword evidence="3 6" id="KW-1133">Transmembrane helix</keyword>
<dbReference type="EMBL" id="KE346363">
    <property type="protein sequence ID" value="KJE91970.1"/>
    <property type="molecule type" value="Genomic_DNA"/>
</dbReference>
<comment type="subcellular location">
    <subcellularLocation>
        <location evidence="1">Membrane</location>
        <topology evidence="1">Multi-pass membrane protein</topology>
    </subcellularLocation>
</comment>
<dbReference type="InterPro" id="IPR017981">
    <property type="entry name" value="GPCR_2-like_7TM"/>
</dbReference>
<keyword evidence="5" id="KW-0547">Nucleotide-binding</keyword>
<evidence type="ECO:0000259" key="7">
    <source>
        <dbReference type="PROSITE" id="PS50261"/>
    </source>
</evidence>
<dbReference type="PANTHER" id="PTHR23086">
    <property type="entry name" value="PHOSPHATIDYLINOSITOL-4-PHOSPHATE 5-KINASE"/>
    <property type="match status" value="1"/>
</dbReference>
<name>A0A0D2WMD5_CAPO3</name>
<keyword evidence="2 6" id="KW-0812">Transmembrane</keyword>
<dbReference type="GO" id="GO:0005524">
    <property type="term" value="F:ATP binding"/>
    <property type="evidence" value="ECO:0007669"/>
    <property type="project" value="UniProtKB-UniRule"/>
</dbReference>
<dbReference type="GO" id="GO:0007166">
    <property type="term" value="P:cell surface receptor signaling pathway"/>
    <property type="evidence" value="ECO:0007669"/>
    <property type="project" value="InterPro"/>
</dbReference>
<gene>
    <name evidence="9" type="ORF">CAOG_008653</name>
</gene>
<keyword evidence="4 6" id="KW-0472">Membrane</keyword>
<evidence type="ECO:0000256" key="1">
    <source>
        <dbReference type="ARBA" id="ARBA00004141"/>
    </source>
</evidence>
<dbReference type="GO" id="GO:0005886">
    <property type="term" value="C:plasma membrane"/>
    <property type="evidence" value="ECO:0007669"/>
    <property type="project" value="TreeGrafter"/>
</dbReference>
<dbReference type="Proteomes" id="UP000008743">
    <property type="component" value="Unassembled WGS sequence"/>
</dbReference>
<dbReference type="RefSeq" id="XP_011270264.1">
    <property type="nucleotide sequence ID" value="XM_011271962.1"/>
</dbReference>
<keyword evidence="5" id="KW-0067">ATP-binding</keyword>
<evidence type="ECO:0000313" key="9">
    <source>
        <dbReference type="EMBL" id="KJE91970.1"/>
    </source>
</evidence>
<keyword evidence="5" id="KW-0808">Transferase</keyword>
<feature type="domain" description="PIPK" evidence="8">
    <location>
        <begin position="415"/>
        <end position="831"/>
    </location>
</feature>
<proteinExistence type="predicted"/>
<dbReference type="Gene3D" id="3.30.810.10">
    <property type="entry name" value="2-Layer Sandwich"/>
    <property type="match status" value="1"/>
</dbReference>
<dbReference type="InterPro" id="IPR027483">
    <property type="entry name" value="PInositol-4-P-4/5-kinase_C_sf"/>
</dbReference>
<dbReference type="AlphaFoldDB" id="A0A0D2WMD5"/>
<dbReference type="eggNOG" id="KOG0229">
    <property type="taxonomic scope" value="Eukaryota"/>
</dbReference>
<evidence type="ECO:0000256" key="2">
    <source>
        <dbReference type="ARBA" id="ARBA00022692"/>
    </source>
</evidence>
<keyword evidence="5" id="KW-0418">Kinase</keyword>
<dbReference type="Gene3D" id="3.30.800.10">
    <property type="entry name" value="Phosphatidylinositol Phosphate Kinase II Beta"/>
    <property type="match status" value="1"/>
</dbReference>